<keyword evidence="3" id="KW-1185">Reference proteome</keyword>
<name>A0A4Y8DAG0_9HELO</name>
<organism evidence="2 3">
    <name type="scientific">Botryotinia calthae</name>
    <dbReference type="NCBI Taxonomy" id="38488"/>
    <lineage>
        <taxon>Eukaryota</taxon>
        <taxon>Fungi</taxon>
        <taxon>Dikarya</taxon>
        <taxon>Ascomycota</taxon>
        <taxon>Pezizomycotina</taxon>
        <taxon>Leotiomycetes</taxon>
        <taxon>Helotiales</taxon>
        <taxon>Sclerotiniaceae</taxon>
        <taxon>Botryotinia</taxon>
    </lineage>
</organism>
<protein>
    <submittedName>
        <fullName evidence="2">Uncharacterized protein</fullName>
    </submittedName>
</protein>
<feature type="region of interest" description="Disordered" evidence="1">
    <location>
        <begin position="54"/>
        <end position="79"/>
    </location>
</feature>
<dbReference type="EMBL" id="PHWZ01000055">
    <property type="protein sequence ID" value="TEY77403.1"/>
    <property type="molecule type" value="Genomic_DNA"/>
</dbReference>
<comment type="caution">
    <text evidence="2">The sequence shown here is derived from an EMBL/GenBank/DDBJ whole genome shotgun (WGS) entry which is preliminary data.</text>
</comment>
<gene>
    <name evidence="2" type="ORF">BOTCAL_0055g00110</name>
</gene>
<reference evidence="2 3" key="1">
    <citation type="submission" date="2017-11" db="EMBL/GenBank/DDBJ databases">
        <title>Comparative genomics of Botrytis spp.</title>
        <authorList>
            <person name="Valero-Jimenez C.A."/>
            <person name="Tapia P."/>
            <person name="Veloso J."/>
            <person name="Silva-Moreno E."/>
            <person name="Staats M."/>
            <person name="Valdes J.H."/>
            <person name="Van Kan J.A.L."/>
        </authorList>
    </citation>
    <scope>NUCLEOTIDE SEQUENCE [LARGE SCALE GENOMIC DNA]</scope>
    <source>
        <strain evidence="2 3">MUCL2830</strain>
    </source>
</reference>
<accession>A0A4Y8DAG0</accession>
<sequence length="79" mass="8586">MGAGATELEDGLGSNFGAVMSSVDKISEKSTKFEASRSKVIIVPWHIAQKKKKINTAHRNVHPGNVSRQHSLNVDPFAE</sequence>
<evidence type="ECO:0000256" key="1">
    <source>
        <dbReference type="SAM" id="MobiDB-lite"/>
    </source>
</evidence>
<evidence type="ECO:0000313" key="3">
    <source>
        <dbReference type="Proteomes" id="UP000297299"/>
    </source>
</evidence>
<proteinExistence type="predicted"/>
<dbReference type="AlphaFoldDB" id="A0A4Y8DAG0"/>
<dbReference type="Proteomes" id="UP000297299">
    <property type="component" value="Unassembled WGS sequence"/>
</dbReference>
<evidence type="ECO:0000313" key="2">
    <source>
        <dbReference type="EMBL" id="TEY77403.1"/>
    </source>
</evidence>